<accession>D0LRP9</accession>
<dbReference type="GO" id="GO:0016787">
    <property type="term" value="F:hydrolase activity"/>
    <property type="evidence" value="ECO:0007669"/>
    <property type="project" value="InterPro"/>
</dbReference>
<dbReference type="Pfam" id="PF00149">
    <property type="entry name" value="Metallophos"/>
    <property type="match status" value="1"/>
</dbReference>
<dbReference type="AlphaFoldDB" id="D0LRP9"/>
<dbReference type="KEGG" id="hoh:Hoch_6575"/>
<organism evidence="2 3">
    <name type="scientific">Haliangium ochraceum (strain DSM 14365 / JCM 11303 / SMP-2)</name>
    <dbReference type="NCBI Taxonomy" id="502025"/>
    <lineage>
        <taxon>Bacteria</taxon>
        <taxon>Pseudomonadati</taxon>
        <taxon>Myxococcota</taxon>
        <taxon>Polyangia</taxon>
        <taxon>Haliangiales</taxon>
        <taxon>Kofleriaceae</taxon>
        <taxon>Haliangium</taxon>
    </lineage>
</organism>
<proteinExistence type="predicted"/>
<feature type="domain" description="Calcineurin-like phosphoesterase" evidence="1">
    <location>
        <begin position="15"/>
        <end position="225"/>
    </location>
</feature>
<dbReference type="SUPFAM" id="SSF56300">
    <property type="entry name" value="Metallo-dependent phosphatases"/>
    <property type="match status" value="1"/>
</dbReference>
<gene>
    <name evidence="2" type="ordered locus">Hoch_6575</name>
</gene>
<dbReference type="Gene3D" id="3.60.21.10">
    <property type="match status" value="1"/>
</dbReference>
<dbReference type="STRING" id="502025.Hoch_6575"/>
<dbReference type="Proteomes" id="UP000001880">
    <property type="component" value="Chromosome"/>
</dbReference>
<dbReference type="InterPro" id="IPR004843">
    <property type="entry name" value="Calcineurin-like_PHP"/>
</dbReference>
<sequence>MRGMARVLRLPDHGRLIVCTDLQGCLRDYQRIVEIFEQAANETGNQTHVLFTGDMVHGPHLDRSEWPVFLGEYYRDQSGEVIEALAELALTHPGRVHALLGNHEHGHVGGPHTAKFAHDEVELLETHLGPTRTKHLRAVLGEFPLIAVAPCGAVFTHGAPAAEIDSLAEVEAADLRAYRHDNPVDILSVPVIGPILWARSASRRAARRFLQAVGGSISIYGHDVIPEGFERIGDEQIVVSTSFGVFDANKVYLDLDLSARYTSVKQLRVGHEIRPLYPDKAINALGGSDREAD</sequence>
<protein>
    <submittedName>
        <fullName evidence="2">Metallophosphoesterase</fullName>
    </submittedName>
</protein>
<dbReference type="eggNOG" id="COG0639">
    <property type="taxonomic scope" value="Bacteria"/>
</dbReference>
<dbReference type="InterPro" id="IPR029052">
    <property type="entry name" value="Metallo-depent_PP-like"/>
</dbReference>
<dbReference type="HOGENOM" id="CLU_077412_0_0_7"/>
<keyword evidence="3" id="KW-1185">Reference proteome</keyword>
<evidence type="ECO:0000313" key="3">
    <source>
        <dbReference type="Proteomes" id="UP000001880"/>
    </source>
</evidence>
<reference evidence="2 3" key="1">
    <citation type="journal article" date="2010" name="Stand. Genomic Sci.">
        <title>Complete genome sequence of Haliangium ochraceum type strain (SMP-2).</title>
        <authorList>
            <consortium name="US DOE Joint Genome Institute (JGI-PGF)"/>
            <person name="Ivanova N."/>
            <person name="Daum C."/>
            <person name="Lang E."/>
            <person name="Abt B."/>
            <person name="Kopitz M."/>
            <person name="Saunders E."/>
            <person name="Lapidus A."/>
            <person name="Lucas S."/>
            <person name="Glavina Del Rio T."/>
            <person name="Nolan M."/>
            <person name="Tice H."/>
            <person name="Copeland A."/>
            <person name="Cheng J.F."/>
            <person name="Chen F."/>
            <person name="Bruce D."/>
            <person name="Goodwin L."/>
            <person name="Pitluck S."/>
            <person name="Mavromatis K."/>
            <person name="Pati A."/>
            <person name="Mikhailova N."/>
            <person name="Chen A."/>
            <person name="Palaniappan K."/>
            <person name="Land M."/>
            <person name="Hauser L."/>
            <person name="Chang Y.J."/>
            <person name="Jeffries C.D."/>
            <person name="Detter J.C."/>
            <person name="Brettin T."/>
            <person name="Rohde M."/>
            <person name="Goker M."/>
            <person name="Bristow J."/>
            <person name="Markowitz V."/>
            <person name="Eisen J.A."/>
            <person name="Hugenholtz P."/>
            <person name="Kyrpides N.C."/>
            <person name="Klenk H.P."/>
        </authorList>
    </citation>
    <scope>NUCLEOTIDE SEQUENCE [LARGE SCALE GENOMIC DNA]</scope>
    <source>
        <strain evidence="3">DSM 14365 / CIP 107738 / JCM 11303 / AJ 13395 / SMP-2</strain>
    </source>
</reference>
<dbReference type="EMBL" id="CP001804">
    <property type="protein sequence ID" value="ACY19041.1"/>
    <property type="molecule type" value="Genomic_DNA"/>
</dbReference>
<evidence type="ECO:0000313" key="2">
    <source>
        <dbReference type="EMBL" id="ACY19041.1"/>
    </source>
</evidence>
<name>D0LRP9_HALO1</name>
<evidence type="ECO:0000259" key="1">
    <source>
        <dbReference type="Pfam" id="PF00149"/>
    </source>
</evidence>